<dbReference type="AlphaFoldDB" id="A0A1V6RY59"/>
<keyword evidence="5" id="KW-0862">Zinc</keyword>
<dbReference type="GO" id="GO:0005634">
    <property type="term" value="C:nucleus"/>
    <property type="evidence" value="ECO:0007669"/>
    <property type="project" value="UniProtKB-SubCell"/>
</dbReference>
<keyword evidence="6" id="KW-0539">Nucleus</keyword>
<feature type="region of interest" description="Disordered" evidence="7">
    <location>
        <begin position="32"/>
        <end position="71"/>
    </location>
</feature>
<sequence length="399" mass="45017">MKYACDRLRPCSACTNSHSQCTWSRVRAIKENDSVEPHPPTTTPSSHPRSPTTTGAPPRPSPVNGGNSTKVHHQVERIDMKSVPFLRNFIIDGSSTIPDTFGYSRAAPKCLQINWEPSWWAYDQTQLGQCDFSFLELDSAVSLSEFDLNELNYEISSGESSARTLKLTAARNRSSNFDFSTNPESEWHSFIKKETRVRIMNYIFLCDNQYAVFYNIPPRFGAAELAADLPCSDELFEATTSIEYYANVTKGVPTPPLSLSQSVSTLLAEDWPDGQGELFNRTTRLGLFIVISVLHNMIWVAHNSGLGKFALDPIHRALVRWQSIWDGSKKNMTPQQVRELGFVRHSDEYCWLAKTLLRLIGTGQADPASEDADPWGRSPQIDLEMRYLTFVLQKIRAKL</sequence>
<comment type="caution">
    <text evidence="8">The sequence shown here is derived from an EMBL/GenBank/DDBJ whole genome shotgun (WGS) entry which is preliminary data.</text>
</comment>
<evidence type="ECO:0000256" key="2">
    <source>
        <dbReference type="ARBA" id="ARBA00022723"/>
    </source>
</evidence>
<dbReference type="PANTHER" id="PTHR40626">
    <property type="entry name" value="MIP31509P"/>
    <property type="match status" value="1"/>
</dbReference>
<evidence type="ECO:0000256" key="1">
    <source>
        <dbReference type="ARBA" id="ARBA00004123"/>
    </source>
</evidence>
<evidence type="ECO:0000313" key="8">
    <source>
        <dbReference type="EMBL" id="OQE06705.1"/>
    </source>
</evidence>
<proteinExistence type="predicted"/>
<evidence type="ECO:0000256" key="3">
    <source>
        <dbReference type="ARBA" id="ARBA00022737"/>
    </source>
</evidence>
<dbReference type="GO" id="GO:0000785">
    <property type="term" value="C:chromatin"/>
    <property type="evidence" value="ECO:0007669"/>
    <property type="project" value="TreeGrafter"/>
</dbReference>
<protein>
    <recommendedName>
        <fullName evidence="10">Transcription factor domain-containing protein</fullName>
    </recommendedName>
</protein>
<keyword evidence="2" id="KW-0479">Metal-binding</keyword>
<name>A0A1V6RY59_9EURO</name>
<dbReference type="PANTHER" id="PTHR40626:SF1">
    <property type="entry name" value="TRANSCRIPTION FACTOR WITH C2H2 AND ZN(2)-CYS(6) DNA BINDING DOMAIN (EUROFUNG)"/>
    <property type="match status" value="1"/>
</dbReference>
<evidence type="ECO:0008006" key="10">
    <source>
        <dbReference type="Google" id="ProtNLM"/>
    </source>
</evidence>
<evidence type="ECO:0000256" key="6">
    <source>
        <dbReference type="ARBA" id="ARBA00023242"/>
    </source>
</evidence>
<dbReference type="GO" id="GO:0000978">
    <property type="term" value="F:RNA polymerase II cis-regulatory region sequence-specific DNA binding"/>
    <property type="evidence" value="ECO:0007669"/>
    <property type="project" value="InterPro"/>
</dbReference>
<keyword evidence="3" id="KW-0677">Repeat</keyword>
<evidence type="ECO:0000256" key="5">
    <source>
        <dbReference type="ARBA" id="ARBA00022833"/>
    </source>
</evidence>
<dbReference type="GO" id="GO:0008270">
    <property type="term" value="F:zinc ion binding"/>
    <property type="evidence" value="ECO:0007669"/>
    <property type="project" value="UniProtKB-KW"/>
</dbReference>
<keyword evidence="4" id="KW-0863">Zinc-finger</keyword>
<gene>
    <name evidence="8" type="ORF">PENVUL_c017G10352</name>
</gene>
<evidence type="ECO:0000313" key="9">
    <source>
        <dbReference type="Proteomes" id="UP000191518"/>
    </source>
</evidence>
<dbReference type="Proteomes" id="UP000191518">
    <property type="component" value="Unassembled WGS sequence"/>
</dbReference>
<dbReference type="STRING" id="29845.A0A1V6RY59"/>
<keyword evidence="9" id="KW-1185">Reference proteome</keyword>
<dbReference type="InterPro" id="IPR051059">
    <property type="entry name" value="VerF-like"/>
</dbReference>
<comment type="subcellular location">
    <subcellularLocation>
        <location evidence="1">Nucleus</location>
    </subcellularLocation>
</comment>
<evidence type="ECO:0000256" key="4">
    <source>
        <dbReference type="ARBA" id="ARBA00022771"/>
    </source>
</evidence>
<organism evidence="8 9">
    <name type="scientific">Penicillium vulpinum</name>
    <dbReference type="NCBI Taxonomy" id="29845"/>
    <lineage>
        <taxon>Eukaryota</taxon>
        <taxon>Fungi</taxon>
        <taxon>Dikarya</taxon>
        <taxon>Ascomycota</taxon>
        <taxon>Pezizomycotina</taxon>
        <taxon>Eurotiomycetes</taxon>
        <taxon>Eurotiomycetidae</taxon>
        <taxon>Eurotiales</taxon>
        <taxon>Aspergillaceae</taxon>
        <taxon>Penicillium</taxon>
    </lineage>
</organism>
<dbReference type="GO" id="GO:0000981">
    <property type="term" value="F:DNA-binding transcription factor activity, RNA polymerase II-specific"/>
    <property type="evidence" value="ECO:0007669"/>
    <property type="project" value="InterPro"/>
</dbReference>
<dbReference type="EMBL" id="MDYP01000017">
    <property type="protein sequence ID" value="OQE06705.1"/>
    <property type="molecule type" value="Genomic_DNA"/>
</dbReference>
<feature type="compositionally biased region" description="Low complexity" evidence="7">
    <location>
        <begin position="43"/>
        <end position="54"/>
    </location>
</feature>
<reference evidence="9" key="1">
    <citation type="journal article" date="2017" name="Nat. Microbiol.">
        <title>Global analysis of biosynthetic gene clusters reveals vast potential of secondary metabolite production in Penicillium species.</title>
        <authorList>
            <person name="Nielsen J.C."/>
            <person name="Grijseels S."/>
            <person name="Prigent S."/>
            <person name="Ji B."/>
            <person name="Dainat J."/>
            <person name="Nielsen K.F."/>
            <person name="Frisvad J.C."/>
            <person name="Workman M."/>
            <person name="Nielsen J."/>
        </authorList>
    </citation>
    <scope>NUCLEOTIDE SEQUENCE [LARGE SCALE GENOMIC DNA]</scope>
    <source>
        <strain evidence="9">IBT 29486</strain>
    </source>
</reference>
<accession>A0A1V6RY59</accession>
<evidence type="ECO:0000256" key="7">
    <source>
        <dbReference type="SAM" id="MobiDB-lite"/>
    </source>
</evidence>